<comment type="caution">
    <text evidence="1">The sequence shown here is derived from an EMBL/GenBank/DDBJ whole genome shotgun (WGS) entry which is preliminary data.</text>
</comment>
<organism evidence="1 2">
    <name type="scientific">Candidatus Accumulibacter meliphilus</name>
    <dbReference type="NCBI Taxonomy" id="2211374"/>
    <lineage>
        <taxon>Bacteria</taxon>
        <taxon>Pseudomonadati</taxon>
        <taxon>Pseudomonadota</taxon>
        <taxon>Betaproteobacteria</taxon>
        <taxon>Candidatus Accumulibacter</taxon>
    </lineage>
</organism>
<reference evidence="1 2" key="1">
    <citation type="submission" date="2018-05" db="EMBL/GenBank/DDBJ databases">
        <title>Integrated omic analyses show evidence that a Ca. Accumulibacter phosphatis strain performs denitrification under micro-aerobic conditions.</title>
        <authorList>
            <person name="Camejo P.Y."/>
            <person name="Katherine M.D."/>
            <person name="Daniel N.R."/>
        </authorList>
    </citation>
    <scope>NUCLEOTIDE SEQUENCE [LARGE SCALE GENOMIC DNA]</scope>
    <source>
        <strain evidence="1">UW-LDO-IC</strain>
    </source>
</reference>
<evidence type="ECO:0000313" key="2">
    <source>
        <dbReference type="Proteomes" id="UP000253831"/>
    </source>
</evidence>
<dbReference type="EMBL" id="QPGA01000022">
    <property type="protein sequence ID" value="RDE50307.1"/>
    <property type="molecule type" value="Genomic_DNA"/>
</dbReference>
<name>A0A369XQ21_9PROT</name>
<sequence>MPEHIERCPACRARLTEAATCPRCGCDFSLLRQAELAAARRLAQAACLLVGGDRAAAGRQVDAALALQRSRLALAMQAFLAGAPPSERTPHPEEVACFPAPGDEVPSPGFMTKPCSE</sequence>
<gene>
    <name evidence="1" type="ORF">DVS81_12055</name>
</gene>
<proteinExistence type="predicted"/>
<accession>A0A369XQ21</accession>
<dbReference type="Proteomes" id="UP000253831">
    <property type="component" value="Unassembled WGS sequence"/>
</dbReference>
<dbReference type="AlphaFoldDB" id="A0A369XQ21"/>
<protein>
    <submittedName>
        <fullName evidence="1">Uncharacterized protein</fullName>
    </submittedName>
</protein>
<evidence type="ECO:0000313" key="1">
    <source>
        <dbReference type="EMBL" id="RDE50307.1"/>
    </source>
</evidence>